<dbReference type="InterPro" id="IPR036865">
    <property type="entry name" value="CRAL-TRIO_dom_sf"/>
</dbReference>
<dbReference type="GO" id="GO:0016020">
    <property type="term" value="C:membrane"/>
    <property type="evidence" value="ECO:0007669"/>
    <property type="project" value="TreeGrafter"/>
</dbReference>
<feature type="region of interest" description="Disordered" evidence="1">
    <location>
        <begin position="1"/>
        <end position="24"/>
    </location>
</feature>
<accession>A0A6P8Y3D7</accession>
<reference evidence="4" key="1">
    <citation type="submission" date="2025-08" db="UniProtKB">
        <authorList>
            <consortium name="RefSeq"/>
        </authorList>
    </citation>
    <scope>IDENTIFICATION</scope>
    <source>
        <tissue evidence="4">Total insect</tissue>
    </source>
</reference>
<dbReference type="PANTHER" id="PTHR10174:SF130">
    <property type="entry name" value="ALPHA-TOCOPHEROL TRANSFER PROTEIN-LIKE"/>
    <property type="match status" value="1"/>
</dbReference>
<dbReference type="KEGG" id="tpal:117639227"/>
<protein>
    <submittedName>
        <fullName evidence="4">Alpha-tocopherol transfer protein-like isoform X1</fullName>
    </submittedName>
</protein>
<dbReference type="Pfam" id="PF00650">
    <property type="entry name" value="CRAL_TRIO"/>
    <property type="match status" value="1"/>
</dbReference>
<dbReference type="InterPro" id="IPR036273">
    <property type="entry name" value="CRAL/TRIO_N_dom_sf"/>
</dbReference>
<dbReference type="OrthoDB" id="1434354at2759"/>
<dbReference type="Proteomes" id="UP000515158">
    <property type="component" value="Unplaced"/>
</dbReference>
<dbReference type="SUPFAM" id="SSF52087">
    <property type="entry name" value="CRAL/TRIO domain"/>
    <property type="match status" value="1"/>
</dbReference>
<dbReference type="PANTHER" id="PTHR10174">
    <property type="entry name" value="ALPHA-TOCOPHEROL TRANSFER PROTEIN-RELATED"/>
    <property type="match status" value="1"/>
</dbReference>
<dbReference type="Gene3D" id="3.40.525.10">
    <property type="entry name" value="CRAL-TRIO lipid binding domain"/>
    <property type="match status" value="1"/>
</dbReference>
<dbReference type="PRINTS" id="PR00180">
    <property type="entry name" value="CRETINALDHBP"/>
</dbReference>
<feature type="domain" description="CRAL-TRIO" evidence="2">
    <location>
        <begin position="129"/>
        <end position="294"/>
    </location>
</feature>
<dbReference type="GeneID" id="117639227"/>
<dbReference type="SMART" id="SM00516">
    <property type="entry name" value="SEC14"/>
    <property type="match status" value="1"/>
</dbReference>
<keyword evidence="3" id="KW-1185">Reference proteome</keyword>
<dbReference type="InParanoid" id="A0A6P8Y3D7"/>
<name>A0A6P8Y3D7_THRPL</name>
<dbReference type="RefSeq" id="XP_034230576.1">
    <property type="nucleotide sequence ID" value="XM_034374685.1"/>
</dbReference>
<dbReference type="InterPro" id="IPR001251">
    <property type="entry name" value="CRAL-TRIO_dom"/>
</dbReference>
<evidence type="ECO:0000313" key="3">
    <source>
        <dbReference type="Proteomes" id="UP000515158"/>
    </source>
</evidence>
<evidence type="ECO:0000259" key="2">
    <source>
        <dbReference type="PROSITE" id="PS50191"/>
    </source>
</evidence>
<proteinExistence type="predicted"/>
<sequence length="323" mass="36509">MGGSRRAVEEAVDEESAEEQDLFEDAVDSGTDGIEQVFRKMAAEARAWSLDGELARNKDITAADVRGLRSWCRENKVLPDIGGEHHHYSLLVAFLHACRGDAEHAKTVLRVYESVRTKTPEVFTERSVHCEEVQRAKGIGYFCLLPKKTPEGFRVMVQALRNPDPTHFVYSSSSKAQFLTMDAAVLAEPTAEGYVCIFDMKGVQLSHMWAWGIRLPRKIFKYLQEGLPLRMQRIHFVNTTTLMDRIMKMLRPFINKELTSIFQFHTSEEEAGLHEFIPKDCLPADYGGFLPPLEKLQGYTDTFLAEVDSLLDPQHTEALAGKG</sequence>
<feature type="compositionally biased region" description="Acidic residues" evidence="1">
    <location>
        <begin position="10"/>
        <end position="24"/>
    </location>
</feature>
<dbReference type="FunCoup" id="A0A6P8Y3D7">
    <property type="interactions" value="10"/>
</dbReference>
<dbReference type="AlphaFoldDB" id="A0A6P8Y3D7"/>
<dbReference type="CDD" id="cd00170">
    <property type="entry name" value="SEC14"/>
    <property type="match status" value="1"/>
</dbReference>
<gene>
    <name evidence="4" type="primary">LOC117639227</name>
</gene>
<organism evidence="4">
    <name type="scientific">Thrips palmi</name>
    <name type="common">Melon thrips</name>
    <dbReference type="NCBI Taxonomy" id="161013"/>
    <lineage>
        <taxon>Eukaryota</taxon>
        <taxon>Metazoa</taxon>
        <taxon>Ecdysozoa</taxon>
        <taxon>Arthropoda</taxon>
        <taxon>Hexapoda</taxon>
        <taxon>Insecta</taxon>
        <taxon>Pterygota</taxon>
        <taxon>Neoptera</taxon>
        <taxon>Paraneoptera</taxon>
        <taxon>Thysanoptera</taxon>
        <taxon>Terebrantia</taxon>
        <taxon>Thripoidea</taxon>
        <taxon>Thripidae</taxon>
        <taxon>Thrips</taxon>
    </lineage>
</organism>
<evidence type="ECO:0000256" key="1">
    <source>
        <dbReference type="SAM" id="MobiDB-lite"/>
    </source>
</evidence>
<evidence type="ECO:0000313" key="4">
    <source>
        <dbReference type="RefSeq" id="XP_034230576.1"/>
    </source>
</evidence>
<dbReference type="PROSITE" id="PS50191">
    <property type="entry name" value="CRAL_TRIO"/>
    <property type="match status" value="1"/>
</dbReference>
<dbReference type="SUPFAM" id="SSF46938">
    <property type="entry name" value="CRAL/TRIO N-terminal domain"/>
    <property type="match status" value="1"/>
</dbReference>
<dbReference type="GO" id="GO:1902936">
    <property type="term" value="F:phosphatidylinositol bisphosphate binding"/>
    <property type="evidence" value="ECO:0007669"/>
    <property type="project" value="TreeGrafter"/>
</dbReference>